<comment type="caution">
    <text evidence="3">The sequence shown here is derived from an EMBL/GenBank/DDBJ whole genome shotgun (WGS) entry which is preliminary data.</text>
</comment>
<dbReference type="PROSITE" id="PS50280">
    <property type="entry name" value="SET"/>
    <property type="match status" value="1"/>
</dbReference>
<organism evidence="3 4">
    <name type="scientific">Pseudomonas mercuritolerans</name>
    <dbReference type="NCBI Taxonomy" id="2951809"/>
    <lineage>
        <taxon>Bacteria</taxon>
        <taxon>Pseudomonadati</taxon>
        <taxon>Pseudomonadota</taxon>
        <taxon>Gammaproteobacteria</taxon>
        <taxon>Pseudomonadales</taxon>
        <taxon>Pseudomonadaceae</taxon>
        <taxon>Pseudomonas</taxon>
    </lineage>
</organism>
<keyword evidence="4" id="KW-1185">Reference proteome</keyword>
<accession>A0ABT2XP27</accession>
<evidence type="ECO:0000313" key="4">
    <source>
        <dbReference type="Proteomes" id="UP001063475"/>
    </source>
</evidence>
<evidence type="ECO:0000313" key="3">
    <source>
        <dbReference type="EMBL" id="MCV2220450.1"/>
    </source>
</evidence>
<evidence type="ECO:0000259" key="2">
    <source>
        <dbReference type="PROSITE" id="PS50280"/>
    </source>
</evidence>
<protein>
    <submittedName>
        <fullName evidence="3">SET domain-containing protein</fullName>
    </submittedName>
</protein>
<dbReference type="Proteomes" id="UP001063475">
    <property type="component" value="Unassembled WGS sequence"/>
</dbReference>
<feature type="region of interest" description="Disordered" evidence="1">
    <location>
        <begin position="1"/>
        <end position="46"/>
    </location>
</feature>
<feature type="region of interest" description="Disordered" evidence="1">
    <location>
        <begin position="1689"/>
        <end position="1741"/>
    </location>
</feature>
<evidence type="ECO:0000256" key="1">
    <source>
        <dbReference type="SAM" id="MobiDB-lite"/>
    </source>
</evidence>
<dbReference type="InterPro" id="IPR001214">
    <property type="entry name" value="SET_dom"/>
</dbReference>
<dbReference type="Pfam" id="PF00856">
    <property type="entry name" value="SET"/>
    <property type="match status" value="1"/>
</dbReference>
<name>A0ABT2XP27_9PSED</name>
<dbReference type="RefSeq" id="WP_263469607.1">
    <property type="nucleotide sequence ID" value="NZ_JAMSHA010000001.1"/>
</dbReference>
<proteinExistence type="predicted"/>
<feature type="compositionally biased region" description="Basic and acidic residues" evidence="1">
    <location>
        <begin position="20"/>
        <end position="30"/>
    </location>
</feature>
<dbReference type="SUPFAM" id="SSF82199">
    <property type="entry name" value="SET domain"/>
    <property type="match status" value="1"/>
</dbReference>
<sequence length="1974" mass="218209">MTGITPAPPHLPFVASTSDNHAHPPADKVESLTTPEGSRGDIALPPDVDRIAGAELRRLGNLGGALSWSIPLNTDEQRRLRLVTMSHQHHLGDQPLVMQIKGGVLEFLNYCHPIPLMAQHEPAKMLEALVDSPQGQLMGKALQHKMQGMESDRSVTDYLLAGIALQLDPESIVAPVRNKVAGFDLASEQYWGKAPRAVVDGLAEHLSSTGRTSAAMAKIGARILIARIAPSLLIQQVPPNVTIGSQAWANVTIAAMTIEALHPGKVLDMTFAQVMNDADQFRQIDTAVTQSARTVSVLDWAVANGVIRRNYDDAYTAATLETARNAFNAQLDQRLAASSILTSEIPTRREIALAILKKRFGDLGALFEVKALSTDMYRGENGQRGFGGTHSLLDYAMMDLPNLRPLKSTDARLPLEAVNHNPAFGVLAAFEEQFANAISEKKSAVAATVRHMIAQLPLADRKTLQFAKLTFFQESSYTSDGFFNNSPEQKEPWLLLRTELRGSFQAYEINFEKGAIEQANLNRAKSKQSRDANKYFTTRELKPGDTENDLGREQSLNDSLLDSFNSARARGIADVFVQHLDLDDPAIKQLARGQTPLDEYFAPRPLNDFLLNLIPFRSAIANLRAGSYGEAVFDLLLDVFGFLTAGAATAGKLLKIGRTAVSAGAKVLRSANVIGVSAIELLNPVGGVGDLARLAGVGGLYVVSKGVRAINRLRGAAASYDVLKAVSKQYDAAAIGGLNIAGHKLEVAAVLRSGHWYAFDADSMRPFGRPLEDFEVATQAVAGQVWTAHIDEALALSHERYGRLAVPESRIAGLTRNSQGVYVAADGYLSHVRHIDNRGTTAVYEVRQVTRTEDGVVQARVYHNTRQTELLIQHVHGDQWQRLGLSGGGNITAEHLRAWEALSREEQLTLTRRGFARQKRVSARTFEYYVNADGQLSATGLLLRDRAAGTAFNAVTAAQVRSWQSMTQQARDAMTLEGFAAHHHLQPQTFKNHVHVDGSLSLQGESLLYREGGGIYNKITDEHLRLWQELYDQPDNSVTAGQFRQQHGLDPRLWEKYVHSNDSLKDAALQRVARISTTGPAAGRSSVQRITGANLRAWEALSAEEQLRITRKGFAQEHHLSIKTFEHFVQPDGQLSATGVLVRDRPMGSPYNEITAEHVRSWQNMTQPARDAMTIDGFAAHHHLYLNTFRSYVRSKGTLTPGGEALLFKAGGGAYKTITDEHLREWSKLLAQGDGSIAEEAFLRQHELNPNLWRFQVNPDGSFRKATEQRLQQAKKNPALPAVQALGTHRNRITAEHLRAWEAHSPQEQRKLTPPGFAQQHHLSLKTFAHYVNSDGRLSDVGVLVRDRPANMPFNMVTATHVRSWQGMSEQVRDATTLEGFAGQHHLNPGTLKNHVHADGRLTAIGETLLFKAEGGIYEPITNKHLRDWSELVASADDAVTPEQFVRRNKLNPIKWKRYVNDNGSLKDEAVRRLDRAGQNSTPSPDVTEADLDAKTTKVTAEHLRAWEALWLKKRLGLPPEEFARKHNLFPKTFAHYVEPDGTLSATGVIVRDRPAGMPFNKISEVNIRRWQSMTQQARDAMTMKVFADHYHLNPERLKSFVRLNGRLTPSGEALMNRLVGRTYKTITDDHLHHWREQFLQPDNSMTPEQFIRKYELNPSRWAILVDADGTLKEAATRRLDRAEQHIAAEQAGASTTRKRPASDPLDPPPPPPKAAAQASSTDTPEDAEVPGPSSAVEPVVIKTEPGVSTPLRRHQIDNTLPILQDPANPRLSLTRSLEGPIDDIRIAYWNGLRDGLDSATKKRVSAQIKASIKDWLRTEGQHQSRFDECLEVIISLDDGGPTRGASVWARRDISQFEVLGPYAGKYHPSEASLFQEQRKQGSEAVLTYIFGTRSVKRTVSGLHTGNTLSLINTSQLKSGPVWKSNNVISIAVGKNLTFYVALSDIKKGDELLLDYGPFYQPVPDIAIKPDPDQ</sequence>
<dbReference type="EMBL" id="JAMSHA010000001">
    <property type="protein sequence ID" value="MCV2220450.1"/>
    <property type="molecule type" value="Genomic_DNA"/>
</dbReference>
<reference evidence="3" key="1">
    <citation type="submission" date="2022-06" db="EMBL/GenBank/DDBJ databases">
        <title>De novo draft assembly of the Pseudomonas mercurotoleraris sp. nov., isolated from the plants rhizosphere.</title>
        <authorList>
            <person name="Robas M."/>
            <person name="Gonzalez D."/>
            <person name="Fernandez V.M."/>
            <person name="Luna L."/>
            <person name="Provanza A."/>
            <person name="Jimenez P.A."/>
        </authorList>
    </citation>
    <scope>NUCLEOTIDE SEQUENCE</scope>
    <source>
        <strain evidence="3">SAICEUPSM</strain>
    </source>
</reference>
<dbReference type="Gene3D" id="2.170.270.10">
    <property type="entry name" value="SET domain"/>
    <property type="match status" value="1"/>
</dbReference>
<feature type="compositionally biased region" description="Pro residues" evidence="1">
    <location>
        <begin position="1"/>
        <end position="11"/>
    </location>
</feature>
<gene>
    <name evidence="3" type="ORF">ND528_02595</name>
</gene>
<dbReference type="InterPro" id="IPR046341">
    <property type="entry name" value="SET_dom_sf"/>
</dbReference>
<feature type="domain" description="SET" evidence="2">
    <location>
        <begin position="1829"/>
        <end position="1957"/>
    </location>
</feature>